<gene>
    <name evidence="1" type="ORF">O6H91_16G073700</name>
</gene>
<proteinExistence type="predicted"/>
<reference evidence="2" key="1">
    <citation type="journal article" date="2024" name="Proc. Natl. Acad. Sci. U.S.A.">
        <title>Extraordinary preservation of gene collinearity over three hundred million years revealed in homosporous lycophytes.</title>
        <authorList>
            <person name="Li C."/>
            <person name="Wickell D."/>
            <person name="Kuo L.Y."/>
            <person name="Chen X."/>
            <person name="Nie B."/>
            <person name="Liao X."/>
            <person name="Peng D."/>
            <person name="Ji J."/>
            <person name="Jenkins J."/>
            <person name="Williams M."/>
            <person name="Shu S."/>
            <person name="Plott C."/>
            <person name="Barry K."/>
            <person name="Rajasekar S."/>
            <person name="Grimwood J."/>
            <person name="Han X."/>
            <person name="Sun S."/>
            <person name="Hou Z."/>
            <person name="He W."/>
            <person name="Dai G."/>
            <person name="Sun C."/>
            <person name="Schmutz J."/>
            <person name="Leebens-Mack J.H."/>
            <person name="Li F.W."/>
            <person name="Wang L."/>
        </authorList>
    </citation>
    <scope>NUCLEOTIDE SEQUENCE [LARGE SCALE GENOMIC DNA]</scope>
    <source>
        <strain evidence="2">cv. PW_Plant_1</strain>
    </source>
</reference>
<dbReference type="Proteomes" id="UP001162992">
    <property type="component" value="Chromosome 16"/>
</dbReference>
<keyword evidence="2" id="KW-1185">Reference proteome</keyword>
<comment type="caution">
    <text evidence="1">The sequence shown here is derived from an EMBL/GenBank/DDBJ whole genome shotgun (WGS) entry which is preliminary data.</text>
</comment>
<evidence type="ECO:0000313" key="1">
    <source>
        <dbReference type="EMBL" id="KAJ7527835.1"/>
    </source>
</evidence>
<dbReference type="EMBL" id="CM055107">
    <property type="protein sequence ID" value="KAJ7527835.1"/>
    <property type="molecule type" value="Genomic_DNA"/>
</dbReference>
<name>A0ACC2BDN1_DIPCM</name>
<protein>
    <submittedName>
        <fullName evidence="1">Uncharacterized protein</fullName>
    </submittedName>
</protein>
<accession>A0ACC2BDN1</accession>
<sequence>MFRCFFDVRALPSRTDVFVFLMIRHLCVFRHDEDLRESRRTKRTYFCFCCPLLLLLRRLKSTLWIWILILLKASQNSQILVGECTSSTLSILLVDPLRPSPPLTNLYR</sequence>
<evidence type="ECO:0000313" key="2">
    <source>
        <dbReference type="Proteomes" id="UP001162992"/>
    </source>
</evidence>
<organism evidence="1 2">
    <name type="scientific">Diphasiastrum complanatum</name>
    <name type="common">Issler's clubmoss</name>
    <name type="synonym">Lycopodium complanatum</name>
    <dbReference type="NCBI Taxonomy" id="34168"/>
    <lineage>
        <taxon>Eukaryota</taxon>
        <taxon>Viridiplantae</taxon>
        <taxon>Streptophyta</taxon>
        <taxon>Embryophyta</taxon>
        <taxon>Tracheophyta</taxon>
        <taxon>Lycopodiopsida</taxon>
        <taxon>Lycopodiales</taxon>
        <taxon>Lycopodiaceae</taxon>
        <taxon>Lycopodioideae</taxon>
        <taxon>Diphasiastrum</taxon>
    </lineage>
</organism>